<feature type="non-terminal residue" evidence="2">
    <location>
        <position position="58"/>
    </location>
</feature>
<dbReference type="EMBL" id="JANPWB010000007">
    <property type="protein sequence ID" value="KAJ1172606.1"/>
    <property type="molecule type" value="Genomic_DNA"/>
</dbReference>
<dbReference type="Proteomes" id="UP001066276">
    <property type="component" value="Chromosome 4_1"/>
</dbReference>
<gene>
    <name evidence="2" type="ORF">NDU88_004450</name>
</gene>
<feature type="compositionally biased region" description="Polar residues" evidence="1">
    <location>
        <begin position="8"/>
        <end position="18"/>
    </location>
</feature>
<evidence type="ECO:0000256" key="1">
    <source>
        <dbReference type="SAM" id="MobiDB-lite"/>
    </source>
</evidence>
<proteinExistence type="predicted"/>
<organism evidence="2 3">
    <name type="scientific">Pleurodeles waltl</name>
    <name type="common">Iberian ribbed newt</name>
    <dbReference type="NCBI Taxonomy" id="8319"/>
    <lineage>
        <taxon>Eukaryota</taxon>
        <taxon>Metazoa</taxon>
        <taxon>Chordata</taxon>
        <taxon>Craniata</taxon>
        <taxon>Vertebrata</taxon>
        <taxon>Euteleostomi</taxon>
        <taxon>Amphibia</taxon>
        <taxon>Batrachia</taxon>
        <taxon>Caudata</taxon>
        <taxon>Salamandroidea</taxon>
        <taxon>Salamandridae</taxon>
        <taxon>Pleurodelinae</taxon>
        <taxon>Pleurodeles</taxon>
    </lineage>
</organism>
<reference evidence="2" key="1">
    <citation type="journal article" date="2022" name="bioRxiv">
        <title>Sequencing and chromosome-scale assembly of the giantPleurodeles waltlgenome.</title>
        <authorList>
            <person name="Brown T."/>
            <person name="Elewa A."/>
            <person name="Iarovenko S."/>
            <person name="Subramanian E."/>
            <person name="Araus A.J."/>
            <person name="Petzold A."/>
            <person name="Susuki M."/>
            <person name="Suzuki K.-i.T."/>
            <person name="Hayashi T."/>
            <person name="Toyoda A."/>
            <person name="Oliveira C."/>
            <person name="Osipova E."/>
            <person name="Leigh N.D."/>
            <person name="Simon A."/>
            <person name="Yun M.H."/>
        </authorList>
    </citation>
    <scope>NUCLEOTIDE SEQUENCE</scope>
    <source>
        <strain evidence="2">20211129_DDA</strain>
        <tissue evidence="2">Liver</tissue>
    </source>
</reference>
<evidence type="ECO:0000313" key="2">
    <source>
        <dbReference type="EMBL" id="KAJ1172606.1"/>
    </source>
</evidence>
<sequence>MQRFWKQLRQNSSQTQLFVQRRDKMDPRCLHRPQEDDNRPRTSQEDPHKTQDREKKKR</sequence>
<protein>
    <submittedName>
        <fullName evidence="2">Uncharacterized protein</fullName>
    </submittedName>
</protein>
<feature type="region of interest" description="Disordered" evidence="1">
    <location>
        <begin position="1"/>
        <end position="58"/>
    </location>
</feature>
<comment type="caution">
    <text evidence="2">The sequence shown here is derived from an EMBL/GenBank/DDBJ whole genome shotgun (WGS) entry which is preliminary data.</text>
</comment>
<name>A0AAV7T860_PLEWA</name>
<evidence type="ECO:0000313" key="3">
    <source>
        <dbReference type="Proteomes" id="UP001066276"/>
    </source>
</evidence>
<dbReference type="AlphaFoldDB" id="A0AAV7T860"/>
<keyword evidence="3" id="KW-1185">Reference proteome</keyword>
<accession>A0AAV7T860</accession>
<feature type="compositionally biased region" description="Basic and acidic residues" evidence="1">
    <location>
        <begin position="20"/>
        <end position="58"/>
    </location>
</feature>